<keyword evidence="8" id="KW-0812">Transmembrane</keyword>
<feature type="binding site" description="axial binding residue" evidence="7">
    <location>
        <position position="338"/>
    </location>
    <ligand>
        <name>heme c</name>
        <dbReference type="ChEBI" id="CHEBI:61717"/>
        <label>1</label>
    </ligand>
    <ligandPart>
        <name>Fe</name>
        <dbReference type="ChEBI" id="CHEBI:18248"/>
    </ligandPart>
</feature>
<evidence type="ECO:0000256" key="6">
    <source>
        <dbReference type="ARBA" id="ARBA00023004"/>
    </source>
</evidence>
<evidence type="ECO:0000256" key="3">
    <source>
        <dbReference type="ARBA" id="ARBA00022723"/>
    </source>
</evidence>
<dbReference type="CDD" id="cd08168">
    <property type="entry name" value="Cytochrom_C3"/>
    <property type="match status" value="4"/>
</dbReference>
<dbReference type="InterPro" id="IPR020942">
    <property type="entry name" value="Cyt_c_III_dom"/>
</dbReference>
<dbReference type="InterPro" id="IPR051829">
    <property type="entry name" value="Multiheme_Cytochr_ET"/>
</dbReference>
<feature type="binding site" description="axial binding residue" evidence="7">
    <location>
        <position position="342"/>
    </location>
    <ligand>
        <name>heme c</name>
        <dbReference type="ChEBI" id="CHEBI:61717"/>
        <label>1</label>
    </ligand>
    <ligandPart>
        <name>Fe</name>
        <dbReference type="ChEBI" id="CHEBI:18248"/>
    </ligandPart>
</feature>
<dbReference type="AlphaFoldDB" id="A0A1I3QAY7"/>
<feature type="domain" description="Class III cytochrome C" evidence="9">
    <location>
        <begin position="253"/>
        <end position="360"/>
    </location>
</feature>
<feature type="domain" description="Outer membrane cytochrome MtrC/MtrF-like" evidence="10">
    <location>
        <begin position="105"/>
        <end position="229"/>
    </location>
</feature>
<protein>
    <submittedName>
        <fullName evidence="11">Class III cytochrome C family protein</fullName>
    </submittedName>
</protein>
<accession>A0A1I3QAY7</accession>
<dbReference type="NCBIfam" id="NF045713">
    <property type="entry name" value="CxxCH_16_HmcA"/>
    <property type="match status" value="1"/>
</dbReference>
<feature type="binding site" description="axial binding residue" evidence="7">
    <location>
        <position position="329"/>
    </location>
    <ligand>
        <name>heme c</name>
        <dbReference type="ChEBI" id="CHEBI:61717"/>
        <label>1</label>
    </ligand>
    <ligandPart>
        <name>Fe</name>
        <dbReference type="ChEBI" id="CHEBI:18248"/>
    </ligandPart>
</feature>
<evidence type="ECO:0000313" key="11">
    <source>
        <dbReference type="EMBL" id="SFJ31283.1"/>
    </source>
</evidence>
<keyword evidence="12" id="KW-1185">Reference proteome</keyword>
<evidence type="ECO:0000313" key="12">
    <source>
        <dbReference type="Proteomes" id="UP000198635"/>
    </source>
</evidence>
<keyword evidence="1" id="KW-0813">Transport</keyword>
<reference evidence="12" key="1">
    <citation type="submission" date="2016-10" db="EMBL/GenBank/DDBJ databases">
        <authorList>
            <person name="Varghese N."/>
            <person name="Submissions S."/>
        </authorList>
    </citation>
    <scope>NUCLEOTIDE SEQUENCE [LARGE SCALE GENOMIC DNA]</scope>
    <source>
        <strain evidence="12">DSM 5918</strain>
    </source>
</reference>
<keyword evidence="6 7" id="KW-0408">Iron</keyword>
<gene>
    <name evidence="11" type="ORF">SAMN04488082_102279</name>
</gene>
<keyword evidence="8" id="KW-1133">Transmembrane helix</keyword>
<dbReference type="PRINTS" id="PR00609">
    <property type="entry name" value="CYTOCHROMEC3"/>
</dbReference>
<dbReference type="InterPro" id="IPR054813">
    <property type="entry name" value="HmcA"/>
</dbReference>
<evidence type="ECO:0000259" key="10">
    <source>
        <dbReference type="Pfam" id="PF22113"/>
    </source>
</evidence>
<dbReference type="GO" id="GO:0020037">
    <property type="term" value="F:heme binding"/>
    <property type="evidence" value="ECO:0007669"/>
    <property type="project" value="InterPro"/>
</dbReference>
<dbReference type="RefSeq" id="WP_092372739.1">
    <property type="nucleotide sequence ID" value="NZ_FORX01000002.1"/>
</dbReference>
<dbReference type="Gene3D" id="3.90.10.10">
    <property type="entry name" value="Cytochrome C3"/>
    <property type="match status" value="5"/>
</dbReference>
<feature type="binding site" description="axial binding residue" evidence="7">
    <location>
        <position position="325"/>
    </location>
    <ligand>
        <name>heme c</name>
        <dbReference type="ChEBI" id="CHEBI:61717"/>
        <label>1</label>
    </ligand>
    <ligandPart>
        <name>Fe</name>
        <dbReference type="ChEBI" id="CHEBI:18248"/>
    </ligandPart>
</feature>
<feature type="binding site" description="axial binding residue" evidence="7">
    <location>
        <position position="284"/>
    </location>
    <ligand>
        <name>heme c</name>
        <dbReference type="ChEBI" id="CHEBI:61717"/>
        <label>1</label>
    </ligand>
    <ligandPart>
        <name>Fe</name>
        <dbReference type="ChEBI" id="CHEBI:18248"/>
    </ligandPart>
</feature>
<name>A0A1I3QAY7_9BACT</name>
<keyword evidence="3 7" id="KW-0479">Metal-binding</keyword>
<dbReference type="Proteomes" id="UP000198635">
    <property type="component" value="Unassembled WGS sequence"/>
</dbReference>
<dbReference type="OrthoDB" id="5427780at2"/>
<keyword evidence="5" id="KW-0249">Electron transport</keyword>
<evidence type="ECO:0000256" key="5">
    <source>
        <dbReference type="ARBA" id="ARBA00022982"/>
    </source>
</evidence>
<dbReference type="GO" id="GO:0009055">
    <property type="term" value="F:electron transfer activity"/>
    <property type="evidence" value="ECO:0007669"/>
    <property type="project" value="InterPro"/>
</dbReference>
<feature type="binding site" description="axial binding residue" evidence="7">
    <location>
        <position position="280"/>
    </location>
    <ligand>
        <name>heme c</name>
        <dbReference type="ChEBI" id="CHEBI:61717"/>
        <label>1</label>
    </ligand>
    <ligandPart>
        <name>Fe</name>
        <dbReference type="ChEBI" id="CHEBI:18248"/>
    </ligandPart>
</feature>
<dbReference type="InterPro" id="IPR002322">
    <property type="entry name" value="Cyt_c_III"/>
</dbReference>
<feature type="binding site" description="axial binding residue" evidence="7">
    <location>
        <position position="299"/>
    </location>
    <ligand>
        <name>heme c</name>
        <dbReference type="ChEBI" id="CHEBI:61717"/>
        <label>1</label>
    </ligand>
    <ligandPart>
        <name>Fe</name>
        <dbReference type="ChEBI" id="CHEBI:18248"/>
    </ligandPart>
</feature>
<dbReference type="SUPFAM" id="SSF48695">
    <property type="entry name" value="Multiheme cytochromes"/>
    <property type="match status" value="1"/>
</dbReference>
<dbReference type="Pfam" id="PF22113">
    <property type="entry name" value="Mtrc-MtrF_II-IV_dom"/>
    <property type="match status" value="1"/>
</dbReference>
<feature type="binding site" description="axial binding residue" evidence="7">
    <location>
        <position position="298"/>
    </location>
    <ligand>
        <name>heme c</name>
        <dbReference type="ChEBI" id="CHEBI:61717"/>
        <label>1</label>
    </ligand>
    <ligandPart>
        <name>Fe</name>
        <dbReference type="ChEBI" id="CHEBI:18248"/>
    </ligandPart>
</feature>
<feature type="binding site" description="axial binding residue" evidence="7">
    <location>
        <position position="328"/>
    </location>
    <ligand>
        <name>heme c</name>
        <dbReference type="ChEBI" id="CHEBI:61717"/>
        <label>1</label>
    </ligand>
    <ligandPart>
        <name>Fe</name>
        <dbReference type="ChEBI" id="CHEBI:18248"/>
    </ligandPart>
</feature>
<evidence type="ECO:0000256" key="4">
    <source>
        <dbReference type="ARBA" id="ARBA00022729"/>
    </source>
</evidence>
<evidence type="ECO:0000259" key="9">
    <source>
        <dbReference type="Pfam" id="PF02085"/>
    </source>
</evidence>
<evidence type="ECO:0000256" key="7">
    <source>
        <dbReference type="PIRSR" id="PIRSR602322-1"/>
    </source>
</evidence>
<feature type="binding site" description="axial binding residue" evidence="7">
    <location>
        <position position="273"/>
    </location>
    <ligand>
        <name>heme c</name>
        <dbReference type="ChEBI" id="CHEBI:61717"/>
        <label>1</label>
    </ligand>
    <ligandPart>
        <name>Fe</name>
        <dbReference type="ChEBI" id="CHEBI:18248"/>
    </ligandPart>
</feature>
<feature type="binding site" description="axial binding residue" evidence="7">
    <location>
        <position position="285"/>
    </location>
    <ligand>
        <name>heme c</name>
        <dbReference type="ChEBI" id="CHEBI:61717"/>
        <label>1</label>
    </ligand>
    <ligandPart>
        <name>Fe</name>
        <dbReference type="ChEBI" id="CHEBI:18248"/>
    </ligandPart>
</feature>
<dbReference type="InterPro" id="IPR054337">
    <property type="entry name" value="Mtrc-MtrF-like_dom_II/IV"/>
</dbReference>
<dbReference type="PANTHER" id="PTHR35038:SF8">
    <property type="entry name" value="C-TYPE POLYHEME CYTOCHROME OMCC"/>
    <property type="match status" value="1"/>
</dbReference>
<feature type="transmembrane region" description="Helical" evidence="8">
    <location>
        <begin position="7"/>
        <end position="28"/>
    </location>
</feature>
<organism evidence="11 12">
    <name type="scientific">Desulfomicrobium apsheronum</name>
    <dbReference type="NCBI Taxonomy" id="52560"/>
    <lineage>
        <taxon>Bacteria</taxon>
        <taxon>Pseudomonadati</taxon>
        <taxon>Thermodesulfobacteriota</taxon>
        <taxon>Desulfovibrionia</taxon>
        <taxon>Desulfovibrionales</taxon>
        <taxon>Desulfomicrobiaceae</taxon>
        <taxon>Desulfomicrobium</taxon>
    </lineage>
</organism>
<dbReference type="Pfam" id="PF02085">
    <property type="entry name" value="Cytochrom_CIII"/>
    <property type="match status" value="2"/>
</dbReference>
<feature type="binding site" description="axial binding residue" evidence="7">
    <location>
        <position position="283"/>
    </location>
    <ligand>
        <name>heme c</name>
        <dbReference type="ChEBI" id="CHEBI:61717"/>
        <label>1</label>
    </ligand>
    <ligandPart>
        <name>Fe</name>
        <dbReference type="ChEBI" id="CHEBI:18248"/>
    </ligandPart>
</feature>
<dbReference type="GO" id="GO:0046872">
    <property type="term" value="F:metal ion binding"/>
    <property type="evidence" value="ECO:0007669"/>
    <property type="project" value="UniProtKB-KW"/>
</dbReference>
<feature type="binding site" description="axial binding residue" evidence="7">
    <location>
        <position position="270"/>
    </location>
    <ligand>
        <name>heme c</name>
        <dbReference type="ChEBI" id="CHEBI:61717"/>
        <label>1</label>
    </ligand>
    <ligandPart>
        <name>Fe</name>
        <dbReference type="ChEBI" id="CHEBI:18248"/>
    </ligandPart>
</feature>
<dbReference type="InterPro" id="IPR036280">
    <property type="entry name" value="Multihaem_cyt_sf"/>
</dbReference>
<dbReference type="PANTHER" id="PTHR35038">
    <property type="entry name" value="DISSIMILATORY SULFITE REDUCTASE SIRA"/>
    <property type="match status" value="1"/>
</dbReference>
<dbReference type="EMBL" id="FORX01000002">
    <property type="protein sequence ID" value="SFJ31283.1"/>
    <property type="molecule type" value="Genomic_DNA"/>
</dbReference>
<keyword evidence="4" id="KW-0732">Signal</keyword>
<evidence type="ECO:0000256" key="1">
    <source>
        <dbReference type="ARBA" id="ARBA00022448"/>
    </source>
</evidence>
<keyword evidence="8" id="KW-0472">Membrane</keyword>
<proteinExistence type="predicted"/>
<evidence type="ECO:0000256" key="2">
    <source>
        <dbReference type="ARBA" id="ARBA00022617"/>
    </source>
</evidence>
<evidence type="ECO:0000256" key="8">
    <source>
        <dbReference type="SAM" id="Phobius"/>
    </source>
</evidence>
<keyword evidence="2 7" id="KW-0349">Heme</keyword>
<feature type="binding site" description="axial binding residue" evidence="7">
    <location>
        <position position="295"/>
    </location>
    <ligand>
        <name>heme c</name>
        <dbReference type="ChEBI" id="CHEBI:61717"/>
        <label>1</label>
    </ligand>
    <ligandPart>
        <name>Fe</name>
        <dbReference type="ChEBI" id="CHEBI:18248"/>
    </ligandPart>
</feature>
<dbReference type="STRING" id="52560.SAMN04488082_102279"/>
<comment type="cofactor">
    <cofactor evidence="7">
        <name>heme c</name>
        <dbReference type="ChEBI" id="CHEBI:61717"/>
    </cofactor>
    <text evidence="7">Binds 4 heme c groups covalently per monomer.</text>
</comment>
<feature type="domain" description="Class III cytochrome C" evidence="9">
    <location>
        <begin position="433"/>
        <end position="510"/>
    </location>
</feature>
<feature type="binding site" description="axial binding residue" evidence="7">
    <location>
        <position position="341"/>
    </location>
    <ligand>
        <name>heme c</name>
        <dbReference type="ChEBI" id="CHEBI:61717"/>
        <label>1</label>
    </ligand>
    <ligandPart>
        <name>Fe</name>
        <dbReference type="ChEBI" id="CHEBI:18248"/>
    </ligandPart>
</feature>
<sequence>MEKGRPMLRWVGILCVSMAVAGFGLNALGGKQASIETKTMGADLISIDTLKKFGDLDYPVVQFEHDKHTKAVEGKCESCHTVTGNTVTAKFKRQEDTNAAEIKAIYHDNCIKCHTDTTKAGKKSGPGSEQCRTCHAGPAESSRTLISFDKSLHYRHSSSKMVLPAPGQKENCSKCHSQDKPEERNLAFAENKDQAHEKCMSCHMEIGKAKQPTGPVECAGCHDAGVRAGFKKVADVPRLEAGQSDYALLMAATAKAGTEPKLVSAVPFNHKLHEEKNENCSVCHHNASSKGVIPCSQCHTSLGKEEGGFVTTEQAMHRVTAQASCVGCHAKSQAKPECAGCHTFMGRTGQGTDTSCAKCHVDITPGAELVNDKNARSNTAAMLMNTRVKTDPEIKVNEIPEIVEIGALANEYEASKFPHRKIVQKIMDGMKDDAMAAYFHSSPNAVCSGCHHNSPASANPPKCVSCHGKVASAQDGAKPDLKTAYHQQCIGCHSEMGIQKPAATACAECHAVKQ</sequence>